<proteinExistence type="predicted"/>
<reference evidence="1" key="2">
    <citation type="journal article" date="2015" name="Genome Announc.">
        <title>Draft Genome Sequence of Filamentous Marine Cyanobacterium Lyngbya confervoides Strain BDU141951.</title>
        <authorList>
            <person name="Chandrababunaidu M.M."/>
            <person name="Sen D."/>
            <person name="Tripathy S."/>
        </authorList>
    </citation>
    <scope>NUCLEOTIDE SEQUENCE</scope>
    <source>
        <strain evidence="1">BDU141951</strain>
    </source>
</reference>
<reference evidence="1" key="3">
    <citation type="submission" date="2020-02" db="EMBL/GenBank/DDBJ databases">
        <authorList>
            <person name="Sarangi A.N."/>
            <person name="Ghosh S."/>
            <person name="Mukherjee M."/>
            <person name="Tripathy S."/>
        </authorList>
    </citation>
    <scope>NUCLEOTIDE SEQUENCE</scope>
    <source>
        <strain evidence="1">BDU141951</strain>
    </source>
</reference>
<protein>
    <recommendedName>
        <fullName evidence="2">Nitrate reductase</fullName>
    </recommendedName>
</protein>
<evidence type="ECO:0000313" key="1">
    <source>
        <dbReference type="EMBL" id="NEV69611.1"/>
    </source>
</evidence>
<organism evidence="1">
    <name type="scientific">Lyngbya confervoides BDU141951</name>
    <dbReference type="NCBI Taxonomy" id="1574623"/>
    <lineage>
        <taxon>Bacteria</taxon>
        <taxon>Bacillati</taxon>
        <taxon>Cyanobacteriota</taxon>
        <taxon>Cyanophyceae</taxon>
        <taxon>Oscillatoriophycideae</taxon>
        <taxon>Oscillatoriales</taxon>
        <taxon>Microcoleaceae</taxon>
        <taxon>Lyngbya</taxon>
    </lineage>
</organism>
<dbReference type="EMBL" id="JTHE02000003">
    <property type="protein sequence ID" value="NEV69611.1"/>
    <property type="molecule type" value="Genomic_DNA"/>
</dbReference>
<name>A0A0C1Y706_9CYAN</name>
<reference evidence="1" key="1">
    <citation type="submission" date="2014-11" db="EMBL/GenBank/DDBJ databases">
        <authorList>
            <person name="Malar M.C."/>
            <person name="Sen D."/>
            <person name="Tripathy S."/>
        </authorList>
    </citation>
    <scope>NUCLEOTIDE SEQUENCE</scope>
    <source>
        <strain evidence="1">BDU141951</strain>
    </source>
</reference>
<dbReference type="AlphaFoldDB" id="A0A0C1Y706"/>
<evidence type="ECO:0008006" key="2">
    <source>
        <dbReference type="Google" id="ProtNLM"/>
    </source>
</evidence>
<sequence>MNLFKQSRPTANPGAVQQIKTWVYEGLALSTDVPISISQLQCHEPGCPPIETVIAVMAQPTQTYKIHAAAADITQAQVLAALHDETPHCN</sequence>
<gene>
    <name evidence="1" type="ORF">QQ91_021165</name>
</gene>
<accession>A0A0C1Y706</accession>
<comment type="caution">
    <text evidence="1">The sequence shown here is derived from an EMBL/GenBank/DDBJ whole genome shotgun (WGS) entry which is preliminary data.</text>
</comment>